<organism evidence="2 3">
    <name type="scientific">Allokutzneria multivorans</name>
    <dbReference type="NCBI Taxonomy" id="1142134"/>
    <lineage>
        <taxon>Bacteria</taxon>
        <taxon>Bacillati</taxon>
        <taxon>Actinomycetota</taxon>
        <taxon>Actinomycetes</taxon>
        <taxon>Pseudonocardiales</taxon>
        <taxon>Pseudonocardiaceae</taxon>
        <taxon>Allokutzneria</taxon>
    </lineage>
</organism>
<evidence type="ECO:0000313" key="3">
    <source>
        <dbReference type="Proteomes" id="UP001501747"/>
    </source>
</evidence>
<name>A0ABP7RP92_9PSEU</name>
<feature type="chain" id="PRO_5045942778" evidence="1">
    <location>
        <begin position="19"/>
        <end position="113"/>
    </location>
</feature>
<evidence type="ECO:0000313" key="2">
    <source>
        <dbReference type="EMBL" id="GAA4000380.1"/>
    </source>
</evidence>
<keyword evidence="1" id="KW-0732">Signal</keyword>
<sequence length="113" mass="12251">MVVLALSTALVTPPSASAANNPKLSCYKKVVCQLEFGGFPGGTLSVDADALNGPNKIILLRVQTDTGQRCVTEFWAADPPRSWVCHNLPSGKIRVTTTEAYVNEYDFHVGARW</sequence>
<feature type="signal peptide" evidence="1">
    <location>
        <begin position="1"/>
        <end position="18"/>
    </location>
</feature>
<proteinExistence type="predicted"/>
<evidence type="ECO:0000256" key="1">
    <source>
        <dbReference type="SAM" id="SignalP"/>
    </source>
</evidence>
<reference evidence="3" key="1">
    <citation type="journal article" date="2019" name="Int. J. Syst. Evol. Microbiol.">
        <title>The Global Catalogue of Microorganisms (GCM) 10K type strain sequencing project: providing services to taxonomists for standard genome sequencing and annotation.</title>
        <authorList>
            <consortium name="The Broad Institute Genomics Platform"/>
            <consortium name="The Broad Institute Genome Sequencing Center for Infectious Disease"/>
            <person name="Wu L."/>
            <person name="Ma J."/>
        </authorList>
    </citation>
    <scope>NUCLEOTIDE SEQUENCE [LARGE SCALE GENOMIC DNA]</scope>
    <source>
        <strain evidence="3">JCM 17342</strain>
    </source>
</reference>
<keyword evidence="3" id="KW-1185">Reference proteome</keyword>
<accession>A0ABP7RP92</accession>
<dbReference type="Proteomes" id="UP001501747">
    <property type="component" value="Unassembled WGS sequence"/>
</dbReference>
<gene>
    <name evidence="2" type="ORF">GCM10022247_20980</name>
</gene>
<dbReference type="EMBL" id="BAABAL010000006">
    <property type="protein sequence ID" value="GAA4000380.1"/>
    <property type="molecule type" value="Genomic_DNA"/>
</dbReference>
<dbReference type="RefSeq" id="WP_344873251.1">
    <property type="nucleotide sequence ID" value="NZ_BAABAL010000006.1"/>
</dbReference>
<protein>
    <submittedName>
        <fullName evidence="2">Uncharacterized protein</fullName>
    </submittedName>
</protein>
<comment type="caution">
    <text evidence="2">The sequence shown here is derived from an EMBL/GenBank/DDBJ whole genome shotgun (WGS) entry which is preliminary data.</text>
</comment>